<dbReference type="EMBL" id="JAEAOA010000438">
    <property type="protein sequence ID" value="KAK3585272.1"/>
    <property type="molecule type" value="Genomic_DNA"/>
</dbReference>
<feature type="compositionally biased region" description="Acidic residues" evidence="1">
    <location>
        <begin position="64"/>
        <end position="73"/>
    </location>
</feature>
<feature type="compositionally biased region" description="Basic and acidic residues" evidence="1">
    <location>
        <begin position="43"/>
        <end position="57"/>
    </location>
</feature>
<name>A0AAE0VQA4_9BIVA</name>
<feature type="region of interest" description="Disordered" evidence="1">
    <location>
        <begin position="1"/>
        <end position="74"/>
    </location>
</feature>
<sequence length="130" mass="15092">MSFLVSVNPRWHVQQAQKGTENVPSARSSDKSLGIAISPSSPKRRDGNRAVEDKNNEQHVVYEQGEETGEENVEEKPDYFSYHHNRNHRGTNPLNGYPEFEWLKPRMSGQEVPNGPYEFRKQHIDQPWFT</sequence>
<reference evidence="2" key="3">
    <citation type="submission" date="2023-05" db="EMBL/GenBank/DDBJ databases">
        <authorList>
            <person name="Smith C.H."/>
        </authorList>
    </citation>
    <scope>NUCLEOTIDE SEQUENCE</scope>
    <source>
        <strain evidence="2">CHS0354</strain>
        <tissue evidence="2">Mantle</tissue>
    </source>
</reference>
<proteinExistence type="predicted"/>
<protein>
    <submittedName>
        <fullName evidence="2">Uncharacterized protein</fullName>
    </submittedName>
</protein>
<accession>A0AAE0VQA4</accession>
<evidence type="ECO:0000256" key="1">
    <source>
        <dbReference type="SAM" id="MobiDB-lite"/>
    </source>
</evidence>
<dbReference type="Proteomes" id="UP001195483">
    <property type="component" value="Unassembled WGS sequence"/>
</dbReference>
<reference evidence="2" key="2">
    <citation type="journal article" date="2021" name="Genome Biol. Evol.">
        <title>Developing a high-quality reference genome for a parasitic bivalve with doubly uniparental inheritance (Bivalvia: Unionida).</title>
        <authorList>
            <person name="Smith C.H."/>
        </authorList>
    </citation>
    <scope>NUCLEOTIDE SEQUENCE</scope>
    <source>
        <strain evidence="2">CHS0354</strain>
        <tissue evidence="2">Mantle</tissue>
    </source>
</reference>
<evidence type="ECO:0000313" key="3">
    <source>
        <dbReference type="Proteomes" id="UP001195483"/>
    </source>
</evidence>
<dbReference type="AlphaFoldDB" id="A0AAE0VQA4"/>
<feature type="compositionally biased region" description="Polar residues" evidence="1">
    <location>
        <begin position="14"/>
        <end position="27"/>
    </location>
</feature>
<evidence type="ECO:0000313" key="2">
    <source>
        <dbReference type="EMBL" id="KAK3585272.1"/>
    </source>
</evidence>
<comment type="caution">
    <text evidence="2">The sequence shown here is derived from an EMBL/GenBank/DDBJ whole genome shotgun (WGS) entry which is preliminary data.</text>
</comment>
<keyword evidence="3" id="KW-1185">Reference proteome</keyword>
<reference evidence="2" key="1">
    <citation type="journal article" date="2021" name="Genome Biol. Evol.">
        <title>A High-Quality Reference Genome for a Parasitic Bivalve with Doubly Uniparental Inheritance (Bivalvia: Unionida).</title>
        <authorList>
            <person name="Smith C.H."/>
        </authorList>
    </citation>
    <scope>NUCLEOTIDE SEQUENCE</scope>
    <source>
        <strain evidence="2">CHS0354</strain>
    </source>
</reference>
<organism evidence="2 3">
    <name type="scientific">Potamilus streckersoni</name>
    <dbReference type="NCBI Taxonomy" id="2493646"/>
    <lineage>
        <taxon>Eukaryota</taxon>
        <taxon>Metazoa</taxon>
        <taxon>Spiralia</taxon>
        <taxon>Lophotrochozoa</taxon>
        <taxon>Mollusca</taxon>
        <taxon>Bivalvia</taxon>
        <taxon>Autobranchia</taxon>
        <taxon>Heteroconchia</taxon>
        <taxon>Palaeoheterodonta</taxon>
        <taxon>Unionida</taxon>
        <taxon>Unionoidea</taxon>
        <taxon>Unionidae</taxon>
        <taxon>Ambleminae</taxon>
        <taxon>Lampsilini</taxon>
        <taxon>Potamilus</taxon>
    </lineage>
</organism>
<gene>
    <name evidence="2" type="ORF">CHS0354_006325</name>
</gene>